<dbReference type="EMBL" id="CP139558">
    <property type="protein sequence ID" value="WPU92845.1"/>
    <property type="molecule type" value="Genomic_DNA"/>
</dbReference>
<dbReference type="InterPro" id="IPR037923">
    <property type="entry name" value="HTH-like"/>
</dbReference>
<evidence type="ECO:0000256" key="1">
    <source>
        <dbReference type="ARBA" id="ARBA00023015"/>
    </source>
</evidence>
<sequence>MHVKINASKTRTIIDFRQSGFSELVVLGKYNYNKAEDILENHVHDRMIEICYSDKGSQWFAVEKQRYLVKGGDVFIHYPDELHGSGGYPEEKGCLYWFIIKVPKKTKAQSTTAFLINQLIDMNRRHFRGDGSIKKMLEEIFKVSRSEEESMQMLKIKINLLSQLFLLKLIELANKKTNDTDNERLSKIYELINNSITQNLTIERLANEVNLSESRFKNWFRDLSGFTPLDFVQRKRVEHAMDRIKQNPDINFKDLALELNFSSQQYFTTVLKKFTGKTPSEIKQSTLELNTPGEP</sequence>
<dbReference type="SUPFAM" id="SSF51215">
    <property type="entry name" value="Regulatory protein AraC"/>
    <property type="match status" value="1"/>
</dbReference>
<dbReference type="PANTHER" id="PTHR43280">
    <property type="entry name" value="ARAC-FAMILY TRANSCRIPTIONAL REGULATOR"/>
    <property type="match status" value="1"/>
</dbReference>
<dbReference type="RefSeq" id="WP_321562005.1">
    <property type="nucleotide sequence ID" value="NZ_CP139558.1"/>
</dbReference>
<reference evidence="5 6" key="1">
    <citation type="submission" date="2023-11" db="EMBL/GenBank/DDBJ databases">
        <title>Analysis of the Genomes of Mucilaginibacter gossypii cycad 4 and M. sabulilitoris SNA2: microbes with the potential for plant growth promotion.</title>
        <authorList>
            <person name="Hirsch A.M."/>
            <person name="Humm E."/>
            <person name="Rubbi M."/>
            <person name="Del Vecchio G."/>
            <person name="Ha S.M."/>
            <person name="Pellegrini M."/>
            <person name="Gunsalus R.P."/>
        </authorList>
    </citation>
    <scope>NUCLEOTIDE SEQUENCE [LARGE SCALE GENOMIC DNA]</scope>
    <source>
        <strain evidence="5 6">SNA2</strain>
    </source>
</reference>
<keyword evidence="2" id="KW-0238">DNA-binding</keyword>
<dbReference type="SMART" id="SM00342">
    <property type="entry name" value="HTH_ARAC"/>
    <property type="match status" value="1"/>
</dbReference>
<organism evidence="5 6">
    <name type="scientific">Mucilaginibacter sabulilitoris</name>
    <dbReference type="NCBI Taxonomy" id="1173583"/>
    <lineage>
        <taxon>Bacteria</taxon>
        <taxon>Pseudomonadati</taxon>
        <taxon>Bacteroidota</taxon>
        <taxon>Sphingobacteriia</taxon>
        <taxon>Sphingobacteriales</taxon>
        <taxon>Sphingobacteriaceae</taxon>
        <taxon>Mucilaginibacter</taxon>
    </lineage>
</organism>
<dbReference type="InterPro" id="IPR018060">
    <property type="entry name" value="HTH_AraC"/>
</dbReference>
<name>A0ABZ0TNT4_9SPHI</name>
<protein>
    <submittedName>
        <fullName evidence="5">AraC family transcriptional regulator</fullName>
    </submittedName>
</protein>
<evidence type="ECO:0000256" key="3">
    <source>
        <dbReference type="ARBA" id="ARBA00023163"/>
    </source>
</evidence>
<dbReference type="SUPFAM" id="SSF46689">
    <property type="entry name" value="Homeodomain-like"/>
    <property type="match status" value="2"/>
</dbReference>
<keyword evidence="3" id="KW-0804">Transcription</keyword>
<dbReference type="PANTHER" id="PTHR43280:SF28">
    <property type="entry name" value="HTH-TYPE TRANSCRIPTIONAL ACTIVATOR RHAS"/>
    <property type="match status" value="1"/>
</dbReference>
<dbReference type="PROSITE" id="PS01124">
    <property type="entry name" value="HTH_ARAC_FAMILY_2"/>
    <property type="match status" value="1"/>
</dbReference>
<dbReference type="PROSITE" id="PS00041">
    <property type="entry name" value="HTH_ARAC_FAMILY_1"/>
    <property type="match status" value="1"/>
</dbReference>
<keyword evidence="6" id="KW-1185">Reference proteome</keyword>
<dbReference type="Pfam" id="PF02311">
    <property type="entry name" value="AraC_binding"/>
    <property type="match status" value="1"/>
</dbReference>
<dbReference type="Gene3D" id="1.10.10.60">
    <property type="entry name" value="Homeodomain-like"/>
    <property type="match status" value="2"/>
</dbReference>
<evidence type="ECO:0000256" key="2">
    <source>
        <dbReference type="ARBA" id="ARBA00023125"/>
    </source>
</evidence>
<dbReference type="Proteomes" id="UP001324380">
    <property type="component" value="Chromosome"/>
</dbReference>
<dbReference type="InterPro" id="IPR018062">
    <property type="entry name" value="HTH_AraC-typ_CS"/>
</dbReference>
<dbReference type="Pfam" id="PF12833">
    <property type="entry name" value="HTH_18"/>
    <property type="match status" value="1"/>
</dbReference>
<dbReference type="InterPro" id="IPR003313">
    <property type="entry name" value="AraC-bd"/>
</dbReference>
<gene>
    <name evidence="5" type="ORF">SNE25_26325</name>
</gene>
<proteinExistence type="predicted"/>
<keyword evidence="1" id="KW-0805">Transcription regulation</keyword>
<evidence type="ECO:0000313" key="6">
    <source>
        <dbReference type="Proteomes" id="UP001324380"/>
    </source>
</evidence>
<accession>A0ABZ0TNT4</accession>
<evidence type="ECO:0000313" key="5">
    <source>
        <dbReference type="EMBL" id="WPU92845.1"/>
    </source>
</evidence>
<dbReference type="InterPro" id="IPR009057">
    <property type="entry name" value="Homeodomain-like_sf"/>
</dbReference>
<evidence type="ECO:0000259" key="4">
    <source>
        <dbReference type="PROSITE" id="PS01124"/>
    </source>
</evidence>
<feature type="domain" description="HTH araC/xylS-type" evidence="4">
    <location>
        <begin position="186"/>
        <end position="285"/>
    </location>
</feature>